<evidence type="ECO:0000313" key="2">
    <source>
        <dbReference type="Proteomes" id="UP000198384"/>
    </source>
</evidence>
<sequence>MTTKLILRLMAICLFVVSCKHEEKHKYHTVVDKIVAETIESENTTLTSEIYNEGIKTVTVNEDGYDFLIPERKSQIASYNCTECHTEPIENLKQHQLDEKAAHWNIKLVHASAETMNCATCHTSSDMDNLHSLTNSTIDFNYSYKVCSQCHQQEFKDWKGGAHGKQLGGWAPPRLSKTCVNCHNPHQPAFEKRWPVRFNTQKVKERK</sequence>
<dbReference type="RefSeq" id="WP_089382905.1">
    <property type="nucleotide sequence ID" value="NZ_FZNT01000012.1"/>
</dbReference>
<dbReference type="OrthoDB" id="9814800at2"/>
<dbReference type="PROSITE" id="PS51257">
    <property type="entry name" value="PROKAR_LIPOPROTEIN"/>
    <property type="match status" value="1"/>
</dbReference>
<dbReference type="InterPro" id="IPR036280">
    <property type="entry name" value="Multihaem_cyt_sf"/>
</dbReference>
<keyword evidence="2" id="KW-1185">Reference proteome</keyword>
<reference evidence="1 2" key="1">
    <citation type="submission" date="2017-06" db="EMBL/GenBank/DDBJ databases">
        <authorList>
            <person name="Kim H.J."/>
            <person name="Triplett B.A."/>
        </authorList>
    </citation>
    <scope>NUCLEOTIDE SEQUENCE [LARGE SCALE GENOMIC DNA]</scope>
    <source>
        <strain evidence="1 2">DSM 29150</strain>
    </source>
</reference>
<dbReference type="AlphaFoldDB" id="A0A238Z2A0"/>
<organism evidence="1 2">
    <name type="scientific">Lutibacter agarilyticus</name>
    <dbReference type="NCBI Taxonomy" id="1109740"/>
    <lineage>
        <taxon>Bacteria</taxon>
        <taxon>Pseudomonadati</taxon>
        <taxon>Bacteroidota</taxon>
        <taxon>Flavobacteriia</taxon>
        <taxon>Flavobacteriales</taxon>
        <taxon>Flavobacteriaceae</taxon>
        <taxon>Lutibacter</taxon>
    </lineage>
</organism>
<proteinExistence type="predicted"/>
<dbReference type="Gene3D" id="3.90.10.10">
    <property type="entry name" value="Cytochrome C3"/>
    <property type="match status" value="1"/>
</dbReference>
<dbReference type="Proteomes" id="UP000198384">
    <property type="component" value="Unassembled WGS sequence"/>
</dbReference>
<accession>A0A238Z2A0</accession>
<gene>
    <name evidence="1" type="ORF">SAMN06265371_11246</name>
</gene>
<name>A0A238Z2A0_9FLAO</name>
<dbReference type="SUPFAM" id="SSF48695">
    <property type="entry name" value="Multiheme cytochromes"/>
    <property type="match status" value="1"/>
</dbReference>
<protein>
    <submittedName>
        <fullName evidence="1">Cytochrome c7</fullName>
    </submittedName>
</protein>
<evidence type="ECO:0000313" key="1">
    <source>
        <dbReference type="EMBL" id="SNR77507.1"/>
    </source>
</evidence>
<dbReference type="EMBL" id="FZNT01000012">
    <property type="protein sequence ID" value="SNR77507.1"/>
    <property type="molecule type" value="Genomic_DNA"/>
</dbReference>